<name>A0A1V9YA90_ACHHY</name>
<dbReference type="Proteomes" id="UP000243579">
    <property type="component" value="Unassembled WGS sequence"/>
</dbReference>
<dbReference type="Gene3D" id="2.30.29.30">
    <property type="entry name" value="Pleckstrin-homology domain (PH domain)/Phosphotyrosine-binding domain (PTB)"/>
    <property type="match status" value="1"/>
</dbReference>
<dbReference type="InterPro" id="IPR001849">
    <property type="entry name" value="PH_domain"/>
</dbReference>
<dbReference type="EMBL" id="JNBR01002430">
    <property type="protein sequence ID" value="OQR82598.1"/>
    <property type="molecule type" value="Genomic_DNA"/>
</dbReference>
<evidence type="ECO:0000256" key="1">
    <source>
        <dbReference type="SAM" id="MobiDB-lite"/>
    </source>
</evidence>
<evidence type="ECO:0000259" key="2">
    <source>
        <dbReference type="PROSITE" id="PS50003"/>
    </source>
</evidence>
<sequence length="560" mass="60627">MPTVSAPSPRRGTETASKASPSSRFASAPQMGHNLLMDVRPASPLAAPPSGSAGGVAKAGYLTKHNAGKWKRRRWHQRWFVLEKGVLSYYKYASSKAIDRSDAHGELQLHGTGALLVIQGDLPRGTPTPFCFSISVGSKTLMVCADTDVDFREWTDAISATINQDGPAQTDSCKGDALLPLATGIEPATTGPSTAWDAFFPPTFSLGTLAVANPLIAVIRYGTPQAVAGVLVLINLFCLWLCFTKAARPDTLKSKAPSLPPSEGVPSKPPADTPETRPPILGQINGDKAKAGCSLRRCEAAEDEATAHDCWAQLDATRFKVRQGPNYRKTKLKGPSALALLDLVATDVYRSDSKVDNIGSIVQLPQAPTASRARRDLVIINCQVPCYAPSNPLWGEKQGDGDGFNFVTYYAISESLRTKLDESPPCTEPAVRLLRAFLSDDSGAIVRDRLKAIGVVVNPSEQALGRTERHLLETYNGQPILTRPQHRFYRGDGYFEIDIDAHLFNFVARKGLCGVTEHFGNMVVDFGFVLEGQEDDELPEQILGCVRLCKVDVKTAPHMS</sequence>
<dbReference type="SUPFAM" id="SSF50729">
    <property type="entry name" value="PH domain-like"/>
    <property type="match status" value="1"/>
</dbReference>
<accession>A0A1V9YA90</accession>
<dbReference type="AlphaFoldDB" id="A0A1V9YA90"/>
<dbReference type="OrthoDB" id="9970435at2759"/>
<protein>
    <recommendedName>
        <fullName evidence="2">PH domain-containing protein</fullName>
    </recommendedName>
</protein>
<organism evidence="3 4">
    <name type="scientific">Achlya hypogyna</name>
    <name type="common">Oomycete</name>
    <name type="synonym">Protoachlya hypogyna</name>
    <dbReference type="NCBI Taxonomy" id="1202772"/>
    <lineage>
        <taxon>Eukaryota</taxon>
        <taxon>Sar</taxon>
        <taxon>Stramenopiles</taxon>
        <taxon>Oomycota</taxon>
        <taxon>Saprolegniomycetes</taxon>
        <taxon>Saprolegniales</taxon>
        <taxon>Achlyaceae</taxon>
        <taxon>Achlya</taxon>
    </lineage>
</organism>
<comment type="caution">
    <text evidence="3">The sequence shown here is derived from an EMBL/GenBank/DDBJ whole genome shotgun (WGS) entry which is preliminary data.</text>
</comment>
<dbReference type="PANTHER" id="PTHR31558">
    <property type="entry name" value="CW14 PROTEIN"/>
    <property type="match status" value="1"/>
</dbReference>
<dbReference type="InterPro" id="IPR011993">
    <property type="entry name" value="PH-like_dom_sf"/>
</dbReference>
<dbReference type="InterPro" id="IPR009769">
    <property type="entry name" value="EDR2_C"/>
</dbReference>
<gene>
    <name evidence="3" type="ORF">ACHHYP_15750</name>
</gene>
<feature type="region of interest" description="Disordered" evidence="1">
    <location>
        <begin position="252"/>
        <end position="286"/>
    </location>
</feature>
<evidence type="ECO:0000313" key="3">
    <source>
        <dbReference type="EMBL" id="OQR82598.1"/>
    </source>
</evidence>
<dbReference type="PANTHER" id="PTHR31558:SF3">
    <property type="entry name" value="CW14 PROTEIN"/>
    <property type="match status" value="1"/>
</dbReference>
<dbReference type="Pfam" id="PF07059">
    <property type="entry name" value="EDR2_C"/>
    <property type="match status" value="1"/>
</dbReference>
<feature type="region of interest" description="Disordered" evidence="1">
    <location>
        <begin position="1"/>
        <end position="27"/>
    </location>
</feature>
<dbReference type="SMART" id="SM00233">
    <property type="entry name" value="PH"/>
    <property type="match status" value="1"/>
</dbReference>
<dbReference type="STRING" id="1202772.A0A1V9YA90"/>
<keyword evidence="4" id="KW-1185">Reference proteome</keyword>
<feature type="domain" description="PH" evidence="2">
    <location>
        <begin position="55"/>
        <end position="163"/>
    </location>
</feature>
<dbReference type="PROSITE" id="PS50003">
    <property type="entry name" value="PH_DOMAIN"/>
    <property type="match status" value="1"/>
</dbReference>
<evidence type="ECO:0000313" key="4">
    <source>
        <dbReference type="Proteomes" id="UP000243579"/>
    </source>
</evidence>
<feature type="compositionally biased region" description="Polar residues" evidence="1">
    <location>
        <begin position="14"/>
        <end position="25"/>
    </location>
</feature>
<dbReference type="CDD" id="cd00821">
    <property type="entry name" value="PH"/>
    <property type="match status" value="1"/>
</dbReference>
<proteinExistence type="predicted"/>
<dbReference type="Pfam" id="PF00169">
    <property type="entry name" value="PH"/>
    <property type="match status" value="1"/>
</dbReference>
<reference evidence="3 4" key="1">
    <citation type="journal article" date="2014" name="Genome Biol. Evol.">
        <title>The secreted proteins of Achlya hypogyna and Thraustotheca clavata identify the ancestral oomycete secretome and reveal gene acquisitions by horizontal gene transfer.</title>
        <authorList>
            <person name="Misner I."/>
            <person name="Blouin N."/>
            <person name="Leonard G."/>
            <person name="Richards T.A."/>
            <person name="Lane C.E."/>
        </authorList>
    </citation>
    <scope>NUCLEOTIDE SEQUENCE [LARGE SCALE GENOMIC DNA]</scope>
    <source>
        <strain evidence="3 4">ATCC 48635</strain>
    </source>
</reference>